<evidence type="ECO:0000256" key="5">
    <source>
        <dbReference type="ARBA" id="ARBA00022691"/>
    </source>
</evidence>
<dbReference type="Gene3D" id="3.40.1280.10">
    <property type="match status" value="1"/>
</dbReference>
<organism evidence="7 8">
    <name type="scientific">Rubrimonas cliftonensis</name>
    <dbReference type="NCBI Taxonomy" id="89524"/>
    <lineage>
        <taxon>Bacteria</taxon>
        <taxon>Pseudomonadati</taxon>
        <taxon>Pseudomonadota</taxon>
        <taxon>Alphaproteobacteria</taxon>
        <taxon>Rhodobacterales</taxon>
        <taxon>Paracoccaceae</taxon>
        <taxon>Rubrimonas</taxon>
    </lineage>
</organism>
<dbReference type="InterPro" id="IPR036979">
    <property type="entry name" value="CM_dom_sf"/>
</dbReference>
<dbReference type="InterPro" id="IPR001537">
    <property type="entry name" value="SpoU_MeTrfase"/>
</dbReference>
<gene>
    <name evidence="7" type="ORF">SAMN05444370_101183</name>
</gene>
<dbReference type="GO" id="GO:0002128">
    <property type="term" value="P:tRNA nucleoside ribose methylation"/>
    <property type="evidence" value="ECO:0007669"/>
    <property type="project" value="TreeGrafter"/>
</dbReference>
<dbReference type="EMBL" id="FNQM01000001">
    <property type="protein sequence ID" value="SDZ75513.1"/>
    <property type="molecule type" value="Genomic_DNA"/>
</dbReference>
<feature type="domain" description="Chorismate mutase" evidence="6">
    <location>
        <begin position="257"/>
        <end position="348"/>
    </location>
</feature>
<dbReference type="GO" id="GO:0008173">
    <property type="term" value="F:RNA methyltransferase activity"/>
    <property type="evidence" value="ECO:0007669"/>
    <property type="project" value="InterPro"/>
</dbReference>
<keyword evidence="4 7" id="KW-0808">Transferase</keyword>
<dbReference type="AlphaFoldDB" id="A0A1H3VL34"/>
<dbReference type="PANTHER" id="PTHR42786:SF7">
    <property type="entry name" value="TRNA_RRNA METHYLTRANSFERASE SPOU TYPE DOMAIN-CONTAINING PROTEIN"/>
    <property type="match status" value="1"/>
</dbReference>
<dbReference type="InterPro" id="IPR036263">
    <property type="entry name" value="Chorismate_II_sf"/>
</dbReference>
<dbReference type="EC" id="5.4.99.5" evidence="2"/>
<dbReference type="STRING" id="89524.SAMN05444370_101183"/>
<evidence type="ECO:0000313" key="8">
    <source>
        <dbReference type="Proteomes" id="UP000198703"/>
    </source>
</evidence>
<dbReference type="GO" id="GO:0005829">
    <property type="term" value="C:cytosol"/>
    <property type="evidence" value="ECO:0007669"/>
    <property type="project" value="TreeGrafter"/>
</dbReference>
<dbReference type="Proteomes" id="UP000198703">
    <property type="component" value="Unassembled WGS sequence"/>
</dbReference>
<evidence type="ECO:0000256" key="3">
    <source>
        <dbReference type="ARBA" id="ARBA00022603"/>
    </source>
</evidence>
<proteinExistence type="inferred from homology"/>
<dbReference type="OrthoDB" id="9806346at2"/>
<keyword evidence="3 7" id="KW-0489">Methyltransferase</keyword>
<dbReference type="GO" id="GO:0004106">
    <property type="term" value="F:chorismate mutase activity"/>
    <property type="evidence" value="ECO:0007669"/>
    <property type="project" value="UniProtKB-EC"/>
</dbReference>
<dbReference type="PROSITE" id="PS51168">
    <property type="entry name" value="CHORISMATE_MUT_2"/>
    <property type="match status" value="1"/>
</dbReference>
<dbReference type="PANTHER" id="PTHR42786">
    <property type="entry name" value="TRNA/RRNA METHYLTRANSFERASE"/>
    <property type="match status" value="1"/>
</dbReference>
<protein>
    <recommendedName>
        <fullName evidence="2">chorismate mutase</fullName>
        <ecNumber evidence="2">5.4.99.5</ecNumber>
    </recommendedName>
</protein>
<evidence type="ECO:0000256" key="2">
    <source>
        <dbReference type="ARBA" id="ARBA00012404"/>
    </source>
</evidence>
<name>A0A1H3VL34_9RHOB</name>
<dbReference type="InterPro" id="IPR002701">
    <property type="entry name" value="CM_II_prokaryot"/>
</dbReference>
<dbReference type="SUPFAM" id="SSF75217">
    <property type="entry name" value="alpha/beta knot"/>
    <property type="match status" value="1"/>
</dbReference>
<evidence type="ECO:0000259" key="6">
    <source>
        <dbReference type="PROSITE" id="PS51168"/>
    </source>
</evidence>
<dbReference type="SUPFAM" id="SSF48600">
    <property type="entry name" value="Chorismate mutase II"/>
    <property type="match status" value="1"/>
</dbReference>
<dbReference type="Gene3D" id="1.20.59.10">
    <property type="entry name" value="Chorismate mutase"/>
    <property type="match status" value="1"/>
</dbReference>
<dbReference type="Pfam" id="PF00588">
    <property type="entry name" value="SpoU_methylase"/>
    <property type="match status" value="1"/>
</dbReference>
<dbReference type="InterPro" id="IPR029028">
    <property type="entry name" value="Alpha/beta_knot_MTases"/>
</dbReference>
<dbReference type="Pfam" id="PF01817">
    <property type="entry name" value="CM_2"/>
    <property type="match status" value="1"/>
</dbReference>
<evidence type="ECO:0000256" key="4">
    <source>
        <dbReference type="ARBA" id="ARBA00022679"/>
    </source>
</evidence>
<reference evidence="7 8" key="1">
    <citation type="submission" date="2016-10" db="EMBL/GenBank/DDBJ databases">
        <authorList>
            <person name="de Groot N.N."/>
        </authorList>
    </citation>
    <scope>NUCLEOTIDE SEQUENCE [LARGE SCALE GENOMIC DNA]</scope>
    <source>
        <strain evidence="7 8">DSM 15345</strain>
    </source>
</reference>
<dbReference type="InterPro" id="IPR004384">
    <property type="entry name" value="RNA_MeTrfase_TrmJ/LasT"/>
</dbReference>
<dbReference type="GO" id="GO:0003723">
    <property type="term" value="F:RNA binding"/>
    <property type="evidence" value="ECO:0007669"/>
    <property type="project" value="InterPro"/>
</dbReference>
<evidence type="ECO:0000313" key="7">
    <source>
        <dbReference type="EMBL" id="SDZ75513.1"/>
    </source>
</evidence>
<dbReference type="InterPro" id="IPR029026">
    <property type="entry name" value="tRNA_m1G_MTases_N"/>
</dbReference>
<evidence type="ECO:0000256" key="1">
    <source>
        <dbReference type="ARBA" id="ARBA00007228"/>
    </source>
</evidence>
<dbReference type="GO" id="GO:0046417">
    <property type="term" value="P:chorismate metabolic process"/>
    <property type="evidence" value="ECO:0007669"/>
    <property type="project" value="InterPro"/>
</dbReference>
<accession>A0A1H3VL34</accession>
<dbReference type="SMART" id="SM00830">
    <property type="entry name" value="CM_2"/>
    <property type="match status" value="1"/>
</dbReference>
<sequence>MSGTDSSKLPHWDPDGPAIVLVRPQLGENIGAAARAMWNFGLRRLRLVEPRDGWPNPKAVAMASGAAGVLDEARVFTSTAQAVADCACVYATTARPRDIAKPVLEPAEAVRDMRGRIAAGQKVAVLMGPERTGLETDDIVQANVIVSVRTNPAFASINLAQATLLMAYEWRNSEDVVRAPATPDLATGGKVAMLLDHLSEALARAGYFRPPHKAPAMRRHIDNIFRRAPLTEQDVRTLRGAVRALDEGPRRAAERTPVECADMSQLREGIDAIDAALMRLFAERTEHIERAAELKRRDGLPALIPERVEEVVRGVRAKAEGAGLDAALYETIWRLLIDHAIALEEARLASPRS</sequence>
<dbReference type="Gene3D" id="1.10.8.590">
    <property type="match status" value="1"/>
</dbReference>
<keyword evidence="8" id="KW-1185">Reference proteome</keyword>
<dbReference type="CDD" id="cd18093">
    <property type="entry name" value="SpoU-like_TrmJ"/>
    <property type="match status" value="1"/>
</dbReference>
<keyword evidence="5" id="KW-0949">S-adenosyl-L-methionine</keyword>
<comment type="similarity">
    <text evidence="1">Belongs to the class IV-like SAM-binding methyltransferase superfamily. RNA methyltransferase TrmH family.</text>
</comment>
<dbReference type="RefSeq" id="WP_139283943.1">
    <property type="nucleotide sequence ID" value="NZ_FNQM01000001.1"/>
</dbReference>